<dbReference type="Proteomes" id="UP000183569">
    <property type="component" value="Unassembled WGS sequence"/>
</dbReference>
<dbReference type="EMBL" id="FMUI01000002">
    <property type="protein sequence ID" value="SCX38060.1"/>
    <property type="molecule type" value="Genomic_DNA"/>
</dbReference>
<protein>
    <submittedName>
        <fullName evidence="1">Uncharacterized protein</fullName>
    </submittedName>
</protein>
<accession>A0A1G4X9Z5</accession>
<organism evidence="1 2">
    <name type="scientific">Kosakonia sacchari</name>
    <dbReference type="NCBI Taxonomy" id="1158459"/>
    <lineage>
        <taxon>Bacteria</taxon>
        <taxon>Pseudomonadati</taxon>
        <taxon>Pseudomonadota</taxon>
        <taxon>Gammaproteobacteria</taxon>
        <taxon>Enterobacterales</taxon>
        <taxon>Enterobacteriaceae</taxon>
        <taxon>Kosakonia</taxon>
    </lineage>
</organism>
<gene>
    <name evidence="1" type="ORF">SAMN02927897_00183</name>
</gene>
<dbReference type="AlphaFoldDB" id="A0A1G4X9Z5"/>
<name>A0A1G4X9Z5_9ENTR</name>
<sequence length="60" mass="6584">MQNAAVKECSGVGKLACEWLIKGGNQTGSRYFLIGIFGRNKDFTLPGTQRAGKMFCLRTI</sequence>
<evidence type="ECO:0000313" key="1">
    <source>
        <dbReference type="EMBL" id="SCX38060.1"/>
    </source>
</evidence>
<proteinExistence type="predicted"/>
<reference evidence="1 2" key="1">
    <citation type="submission" date="2016-10" db="EMBL/GenBank/DDBJ databases">
        <authorList>
            <person name="Varghese N."/>
            <person name="Submissions S."/>
        </authorList>
    </citation>
    <scope>NUCLEOTIDE SEQUENCE [LARGE SCALE GENOMIC DNA]</scope>
    <source>
        <strain evidence="1 2">CGMCC 1.12102</strain>
    </source>
</reference>
<comment type="caution">
    <text evidence="1">The sequence shown here is derived from an EMBL/GenBank/DDBJ whole genome shotgun (WGS) entry which is preliminary data.</text>
</comment>
<evidence type="ECO:0000313" key="2">
    <source>
        <dbReference type="Proteomes" id="UP000183569"/>
    </source>
</evidence>